<protein>
    <submittedName>
        <fullName evidence="2">Uncharacterized protein</fullName>
    </submittedName>
</protein>
<dbReference type="OrthoDB" id="5097175at2759"/>
<feature type="region of interest" description="Disordered" evidence="1">
    <location>
        <begin position="181"/>
        <end position="273"/>
    </location>
</feature>
<feature type="compositionally biased region" description="Basic and acidic residues" evidence="1">
    <location>
        <begin position="14"/>
        <end position="23"/>
    </location>
</feature>
<evidence type="ECO:0000256" key="1">
    <source>
        <dbReference type="SAM" id="MobiDB-lite"/>
    </source>
</evidence>
<name>A0A9P9D6N2_9HYPO</name>
<feature type="region of interest" description="Disordered" evidence="1">
    <location>
        <begin position="1"/>
        <end position="23"/>
    </location>
</feature>
<keyword evidence="3" id="KW-1185">Reference proteome</keyword>
<feature type="compositionally biased region" description="Acidic residues" evidence="1">
    <location>
        <begin position="242"/>
        <end position="269"/>
    </location>
</feature>
<evidence type="ECO:0000313" key="3">
    <source>
        <dbReference type="Proteomes" id="UP000738349"/>
    </source>
</evidence>
<dbReference type="EMBL" id="JAGMUV010000035">
    <property type="protein sequence ID" value="KAH7113412.1"/>
    <property type="molecule type" value="Genomic_DNA"/>
</dbReference>
<accession>A0A9P9D6N2</accession>
<evidence type="ECO:0000313" key="2">
    <source>
        <dbReference type="EMBL" id="KAH7113412.1"/>
    </source>
</evidence>
<sequence length="495" mass="54293">MPEAPKKRGRPRKHDTPEDKARQDVIAKRARRRLQYSSVHGDIRFQVYVPQPIEALRPPSSLQRHTESTSCLNVLANAASRSDRAETPPPPALNHITSNMIVAGNGLRPQPTEESMLVQPCLQNLRNAPAPHGTIETGSNSPSPLGETTLRSCAMGPCDDRYHSTGDDDMCETSDLQLQNATISGSPERESTSIFLPGRTSALPNPDAHEAVENEAGRIREDENATYQEESIGDGLLSDVESQSEDAFETDSSSESDVSDAESEIDIDDTSVPSESDLYLAKSFLERNGGHLCNCQEEEEEEEEENVSGDAWPGLGLKDMADYWRNLAVPDAIGTASPQAGTDENEQVRPDWSSILSGGDSRPNLNIQRSQNIAPSIQRTWDVDSVISWASCLSINRGLYVSYHPPTSRNFGSSIHVFHQGTALHLIPHLRLGSGRQSPQFGVYVFFPGISHVCRTTTYLTKDERRKSRQVPGLYSTMKPPMSGPTAEPADMSTT</sequence>
<dbReference type="Proteomes" id="UP000738349">
    <property type="component" value="Unassembled WGS sequence"/>
</dbReference>
<proteinExistence type="predicted"/>
<organism evidence="2 3">
    <name type="scientific">Dactylonectria macrodidyma</name>
    <dbReference type="NCBI Taxonomy" id="307937"/>
    <lineage>
        <taxon>Eukaryota</taxon>
        <taxon>Fungi</taxon>
        <taxon>Dikarya</taxon>
        <taxon>Ascomycota</taxon>
        <taxon>Pezizomycotina</taxon>
        <taxon>Sordariomycetes</taxon>
        <taxon>Hypocreomycetidae</taxon>
        <taxon>Hypocreales</taxon>
        <taxon>Nectriaceae</taxon>
        <taxon>Dactylonectria</taxon>
    </lineage>
</organism>
<feature type="region of interest" description="Disordered" evidence="1">
    <location>
        <begin position="464"/>
        <end position="495"/>
    </location>
</feature>
<dbReference type="AlphaFoldDB" id="A0A9P9D6N2"/>
<reference evidence="2" key="1">
    <citation type="journal article" date="2021" name="Nat. Commun.">
        <title>Genetic determinants of endophytism in the Arabidopsis root mycobiome.</title>
        <authorList>
            <person name="Mesny F."/>
            <person name="Miyauchi S."/>
            <person name="Thiergart T."/>
            <person name="Pickel B."/>
            <person name="Atanasova L."/>
            <person name="Karlsson M."/>
            <person name="Huettel B."/>
            <person name="Barry K.W."/>
            <person name="Haridas S."/>
            <person name="Chen C."/>
            <person name="Bauer D."/>
            <person name="Andreopoulos W."/>
            <person name="Pangilinan J."/>
            <person name="LaButti K."/>
            <person name="Riley R."/>
            <person name="Lipzen A."/>
            <person name="Clum A."/>
            <person name="Drula E."/>
            <person name="Henrissat B."/>
            <person name="Kohler A."/>
            <person name="Grigoriev I.V."/>
            <person name="Martin F.M."/>
            <person name="Hacquard S."/>
        </authorList>
    </citation>
    <scope>NUCLEOTIDE SEQUENCE</scope>
    <source>
        <strain evidence="2">MPI-CAGE-AT-0147</strain>
    </source>
</reference>
<feature type="compositionally biased region" description="Basic and acidic residues" evidence="1">
    <location>
        <begin position="207"/>
        <end position="223"/>
    </location>
</feature>
<comment type="caution">
    <text evidence="2">The sequence shown here is derived from an EMBL/GenBank/DDBJ whole genome shotgun (WGS) entry which is preliminary data.</text>
</comment>
<gene>
    <name evidence="2" type="ORF">EDB81DRAFT_309561</name>
</gene>